<dbReference type="OrthoDB" id="2958217at2759"/>
<reference evidence="4" key="3">
    <citation type="submission" date="2025-04" db="UniProtKB">
        <authorList>
            <consortium name="RefSeq"/>
        </authorList>
    </citation>
    <scope>IDENTIFICATION</scope>
    <source>
        <strain evidence="4">CBS 304.34</strain>
    </source>
</reference>
<gene>
    <name evidence="2 4" type="ORF">BDZ99DRAFT_406052</name>
</gene>
<dbReference type="InterPro" id="IPR010730">
    <property type="entry name" value="HET"/>
</dbReference>
<name>A0A6A6Z524_9PEZI</name>
<protein>
    <submittedName>
        <fullName evidence="2 4">Heterokaryon incompatibility</fullName>
    </submittedName>
</protein>
<dbReference type="Proteomes" id="UP000504636">
    <property type="component" value="Unplaced"/>
</dbReference>
<dbReference type="GeneID" id="54457335"/>
<reference evidence="4" key="2">
    <citation type="submission" date="2020-04" db="EMBL/GenBank/DDBJ databases">
        <authorList>
            <consortium name="NCBI Genome Project"/>
        </authorList>
    </citation>
    <scope>NUCLEOTIDE SEQUENCE</scope>
    <source>
        <strain evidence="4">CBS 304.34</strain>
    </source>
</reference>
<dbReference type="EMBL" id="MU003693">
    <property type="protein sequence ID" value="KAF2815763.1"/>
    <property type="molecule type" value="Genomic_DNA"/>
</dbReference>
<evidence type="ECO:0000313" key="4">
    <source>
        <dbReference type="RefSeq" id="XP_033582727.1"/>
    </source>
</evidence>
<dbReference type="AlphaFoldDB" id="A0A6A6Z524"/>
<organism evidence="2">
    <name type="scientific">Mytilinidion resinicola</name>
    <dbReference type="NCBI Taxonomy" id="574789"/>
    <lineage>
        <taxon>Eukaryota</taxon>
        <taxon>Fungi</taxon>
        <taxon>Dikarya</taxon>
        <taxon>Ascomycota</taxon>
        <taxon>Pezizomycotina</taxon>
        <taxon>Dothideomycetes</taxon>
        <taxon>Pleosporomycetidae</taxon>
        <taxon>Mytilinidiales</taxon>
        <taxon>Mytilinidiaceae</taxon>
        <taxon>Mytilinidion</taxon>
    </lineage>
</organism>
<dbReference type="PANTHER" id="PTHR33112">
    <property type="entry name" value="DOMAIN PROTEIN, PUTATIVE-RELATED"/>
    <property type="match status" value="1"/>
</dbReference>
<evidence type="ECO:0000259" key="1">
    <source>
        <dbReference type="Pfam" id="PF06985"/>
    </source>
</evidence>
<keyword evidence="3" id="KW-1185">Reference proteome</keyword>
<evidence type="ECO:0000313" key="2">
    <source>
        <dbReference type="EMBL" id="KAF2815763.1"/>
    </source>
</evidence>
<reference evidence="2 4" key="1">
    <citation type="journal article" date="2020" name="Stud. Mycol.">
        <title>101 Dothideomycetes genomes: a test case for predicting lifestyles and emergence of pathogens.</title>
        <authorList>
            <person name="Haridas S."/>
            <person name="Albert R."/>
            <person name="Binder M."/>
            <person name="Bloem J."/>
            <person name="Labutti K."/>
            <person name="Salamov A."/>
            <person name="Andreopoulos B."/>
            <person name="Baker S."/>
            <person name="Barry K."/>
            <person name="Bills G."/>
            <person name="Bluhm B."/>
            <person name="Cannon C."/>
            <person name="Castanera R."/>
            <person name="Culley D."/>
            <person name="Daum C."/>
            <person name="Ezra D."/>
            <person name="Gonzalez J."/>
            <person name="Henrissat B."/>
            <person name="Kuo A."/>
            <person name="Liang C."/>
            <person name="Lipzen A."/>
            <person name="Lutzoni F."/>
            <person name="Magnuson J."/>
            <person name="Mondo S."/>
            <person name="Nolan M."/>
            <person name="Ohm R."/>
            <person name="Pangilinan J."/>
            <person name="Park H.-J."/>
            <person name="Ramirez L."/>
            <person name="Alfaro M."/>
            <person name="Sun H."/>
            <person name="Tritt A."/>
            <person name="Yoshinaga Y."/>
            <person name="Zwiers L.-H."/>
            <person name="Turgeon B."/>
            <person name="Goodwin S."/>
            <person name="Spatafora J."/>
            <person name="Crous P."/>
            <person name="Grigoriev I."/>
        </authorList>
    </citation>
    <scope>NUCLEOTIDE SEQUENCE</scope>
    <source>
        <strain evidence="2 4">CBS 304.34</strain>
    </source>
</reference>
<feature type="non-terminal residue" evidence="2">
    <location>
        <position position="130"/>
    </location>
</feature>
<proteinExistence type="predicted"/>
<evidence type="ECO:0000313" key="3">
    <source>
        <dbReference type="Proteomes" id="UP000504636"/>
    </source>
</evidence>
<feature type="domain" description="Heterokaryon incompatibility" evidence="1">
    <location>
        <begin position="7"/>
        <end position="120"/>
    </location>
</feature>
<dbReference type="RefSeq" id="XP_033582727.1">
    <property type="nucleotide sequence ID" value="XM_033716442.1"/>
</dbReference>
<dbReference type="PANTHER" id="PTHR33112:SF8">
    <property type="entry name" value="HETEROKARYON INCOMPATIBILITY DOMAIN-CONTAINING PROTEIN"/>
    <property type="match status" value="1"/>
</dbReference>
<sequence>MKSISMGKLPRALQDAVKVCRELSIRYLWADTLCIIQDDEDDWQKEASNMGEIYSNATVTLCALASTSCNQSFLERRVFQSWFTFVFTTIDPRDSPSHLTHIGIDMQLSKWNERAWTYQEYMLSRRMICF</sequence>
<accession>A0A6A6Z524</accession>
<dbReference type="Pfam" id="PF06985">
    <property type="entry name" value="HET"/>
    <property type="match status" value="1"/>
</dbReference>